<evidence type="ECO:0008006" key="3">
    <source>
        <dbReference type="Google" id="ProtNLM"/>
    </source>
</evidence>
<dbReference type="AlphaFoldDB" id="A0A0W1AIV3"/>
<evidence type="ECO:0000313" key="1">
    <source>
        <dbReference type="EMBL" id="KTD81182.1"/>
    </source>
</evidence>
<dbReference type="RefSeq" id="WP_058492686.1">
    <property type="nucleotide sequence ID" value="NZ_CBCRUR010000014.1"/>
</dbReference>
<dbReference type="EMBL" id="LNZC01000007">
    <property type="protein sequence ID" value="KTD81182.1"/>
    <property type="molecule type" value="Genomic_DNA"/>
</dbReference>
<sequence>MAATEEKISEDIKRKLQLTLFGLMRDETSCQPGPDKIKKYNRAWVAAQALELFEHVGYGRQNEAEVILRKNIGLLSYRPLSPFKDITGASFSGTAFQYALWAMDTHMYNMMIDCLPQNEQGEEIRKDLLKQAEEQKEHFSFKPLISALQTCVNNCNSWSTSQLEAHWCKVVGMAQRDLPAHVRHEYCNPFPYLKETPSSKDGLKRSLRFLKVESGNVLLSNWQTWDANTPGLGIDFAITRGSVYNLWSVLGTNIIAPYAVVFDLRAITALCRVRTADLTTLMERLQTPIQIAEEASHAPTSMVV</sequence>
<gene>
    <name evidence="1" type="ORF">Lwor_0860</name>
</gene>
<dbReference type="PATRIC" id="fig|45076.6.peg.934"/>
<keyword evidence="2" id="KW-1185">Reference proteome</keyword>
<organism evidence="1 2">
    <name type="scientific">Legionella worsleiensis</name>
    <dbReference type="NCBI Taxonomy" id="45076"/>
    <lineage>
        <taxon>Bacteria</taxon>
        <taxon>Pseudomonadati</taxon>
        <taxon>Pseudomonadota</taxon>
        <taxon>Gammaproteobacteria</taxon>
        <taxon>Legionellales</taxon>
        <taxon>Legionellaceae</taxon>
        <taxon>Legionella</taxon>
    </lineage>
</organism>
<protein>
    <recommendedName>
        <fullName evidence="3">SidC N-terminal domain-containing protein</fullName>
    </recommendedName>
</protein>
<evidence type="ECO:0000313" key="2">
    <source>
        <dbReference type="Proteomes" id="UP000054662"/>
    </source>
</evidence>
<accession>A0A0W1AIV3</accession>
<dbReference type="Proteomes" id="UP000054662">
    <property type="component" value="Unassembled WGS sequence"/>
</dbReference>
<comment type="caution">
    <text evidence="1">The sequence shown here is derived from an EMBL/GenBank/DDBJ whole genome shotgun (WGS) entry which is preliminary data.</text>
</comment>
<name>A0A0W1AIV3_9GAMM</name>
<proteinExistence type="predicted"/>
<reference evidence="1 2" key="1">
    <citation type="submission" date="2015-11" db="EMBL/GenBank/DDBJ databases">
        <title>Genomic analysis of 38 Legionella species identifies large and diverse effector repertoires.</title>
        <authorList>
            <person name="Burstein D."/>
            <person name="Amaro F."/>
            <person name="Zusman T."/>
            <person name="Lifshitz Z."/>
            <person name="Cohen O."/>
            <person name="Gilbert J.A."/>
            <person name="Pupko T."/>
            <person name="Shuman H.A."/>
            <person name="Segal G."/>
        </authorList>
    </citation>
    <scope>NUCLEOTIDE SEQUENCE [LARGE SCALE GENOMIC DNA]</scope>
    <source>
        <strain evidence="1 2">ATCC 49508</strain>
    </source>
</reference>
<dbReference type="OrthoDB" id="5654048at2"/>